<dbReference type="EMBL" id="JAVDQD010000008">
    <property type="protein sequence ID" value="MDR6241382.1"/>
    <property type="molecule type" value="Genomic_DNA"/>
</dbReference>
<keyword evidence="3" id="KW-1185">Reference proteome</keyword>
<feature type="compositionally biased region" description="Basic and acidic residues" evidence="1">
    <location>
        <begin position="66"/>
        <end position="75"/>
    </location>
</feature>
<gene>
    <name evidence="2" type="ORF">HNQ88_004469</name>
</gene>
<evidence type="ECO:0000313" key="3">
    <source>
        <dbReference type="Proteomes" id="UP001185092"/>
    </source>
</evidence>
<dbReference type="Proteomes" id="UP001185092">
    <property type="component" value="Unassembled WGS sequence"/>
</dbReference>
<comment type="caution">
    <text evidence="2">The sequence shown here is derived from an EMBL/GenBank/DDBJ whole genome shotgun (WGS) entry which is preliminary data.</text>
</comment>
<protein>
    <submittedName>
        <fullName evidence="2">Uncharacterized protein</fullName>
    </submittedName>
</protein>
<proteinExistence type="predicted"/>
<sequence>MPQKRKLKKEDEKKKSPPVAGAKGASKLPPKDFEFSMEVIKVGDTYVDNTPKMLPDLTPKPPEASETDRGFEDSTHFLIENPKTLALKGKKVSHHPLEPLASIEEERPVKEKPRELKSTASALTPPSSRKSYHPESELEQSMYFQGAEPTIKPGKRKELTTMKKGAGVTSPEELPFPQMRIGEHEASLEASMLGDDWAFIDDSASIPSFVPPTKAKSTKKAATKKGSAKALTDADLFNTFFEVPRQKDATYRSYLKVVQKEFDEVRRKGYKKGASDHLKNLSWCINRIKSSAEHRLISEIEHARTGDQIDMKWVMNKARAALKKDIPQYKNPLLTEEYCEGALHLSFQEVSAREELRKALIQFDSPMVSEYLELFNPETMDSDFLQIYGNGLFKPNQYHRGSTYYDIDVLKQALKKARELYTNFKSRNYPVDFRTISNDDVTKMMMELRRWVEQEYTSEFDSYTYKGIMMRAIAALDGFVS</sequence>
<name>A0AAE3XQQ1_9BACT</name>
<feature type="region of interest" description="Disordered" evidence="1">
    <location>
        <begin position="1"/>
        <end position="31"/>
    </location>
</feature>
<reference evidence="2" key="1">
    <citation type="submission" date="2023-07" db="EMBL/GenBank/DDBJ databases">
        <title>Genomic Encyclopedia of Type Strains, Phase IV (KMG-IV): sequencing the most valuable type-strain genomes for metagenomic binning, comparative biology and taxonomic classification.</title>
        <authorList>
            <person name="Goeker M."/>
        </authorList>
    </citation>
    <scope>NUCLEOTIDE SEQUENCE</scope>
    <source>
        <strain evidence="2">DSM 26174</strain>
    </source>
</reference>
<evidence type="ECO:0000256" key="1">
    <source>
        <dbReference type="SAM" id="MobiDB-lite"/>
    </source>
</evidence>
<organism evidence="2 3">
    <name type="scientific">Aureibacter tunicatorum</name>
    <dbReference type="NCBI Taxonomy" id="866807"/>
    <lineage>
        <taxon>Bacteria</taxon>
        <taxon>Pseudomonadati</taxon>
        <taxon>Bacteroidota</taxon>
        <taxon>Cytophagia</taxon>
        <taxon>Cytophagales</taxon>
        <taxon>Persicobacteraceae</taxon>
        <taxon>Aureibacter</taxon>
    </lineage>
</organism>
<feature type="region of interest" description="Disordered" evidence="1">
    <location>
        <begin position="48"/>
        <end position="174"/>
    </location>
</feature>
<dbReference type="AlphaFoldDB" id="A0AAE3XQQ1"/>
<feature type="compositionally biased region" description="Polar residues" evidence="1">
    <location>
        <begin position="118"/>
        <end position="129"/>
    </location>
</feature>
<evidence type="ECO:0000313" key="2">
    <source>
        <dbReference type="EMBL" id="MDR6241382.1"/>
    </source>
</evidence>
<accession>A0AAE3XQQ1</accession>
<feature type="compositionally biased region" description="Basic and acidic residues" evidence="1">
    <location>
        <begin position="104"/>
        <end position="117"/>
    </location>
</feature>
<dbReference type="RefSeq" id="WP_309942092.1">
    <property type="nucleotide sequence ID" value="NZ_AP025306.1"/>
</dbReference>